<name>A0A8T2NMM9_9TELE</name>
<sequence length="68" mass="7373">MGREVSSLLDIDPLTPTPGRFLGDHCAGLVAVGTRFGECLALSMLWDRHSYASRWGQNVPSAFPVVTL</sequence>
<protein>
    <submittedName>
        <fullName evidence="1">Uncharacterized protein</fullName>
    </submittedName>
</protein>
<dbReference type="AlphaFoldDB" id="A0A8T2NMM9"/>
<organism evidence="1 2">
    <name type="scientific">Albula glossodonta</name>
    <name type="common">roundjaw bonefish</name>
    <dbReference type="NCBI Taxonomy" id="121402"/>
    <lineage>
        <taxon>Eukaryota</taxon>
        <taxon>Metazoa</taxon>
        <taxon>Chordata</taxon>
        <taxon>Craniata</taxon>
        <taxon>Vertebrata</taxon>
        <taxon>Euteleostomi</taxon>
        <taxon>Actinopterygii</taxon>
        <taxon>Neopterygii</taxon>
        <taxon>Teleostei</taxon>
        <taxon>Albuliformes</taxon>
        <taxon>Albulidae</taxon>
        <taxon>Albula</taxon>
    </lineage>
</organism>
<keyword evidence="2" id="KW-1185">Reference proteome</keyword>
<dbReference type="Proteomes" id="UP000824540">
    <property type="component" value="Unassembled WGS sequence"/>
</dbReference>
<reference evidence="1" key="1">
    <citation type="thesis" date="2021" institute="BYU ScholarsArchive" country="Provo, UT, USA">
        <title>Applications of and Algorithms for Genome Assembly and Genomic Analyses with an Emphasis on Marine Teleosts.</title>
        <authorList>
            <person name="Pickett B.D."/>
        </authorList>
    </citation>
    <scope>NUCLEOTIDE SEQUENCE</scope>
    <source>
        <strain evidence="1">HI-2016</strain>
    </source>
</reference>
<gene>
    <name evidence="1" type="ORF">JZ751_017049</name>
</gene>
<accession>A0A8T2NMM9</accession>
<dbReference type="EMBL" id="JAFBMS010000030">
    <property type="protein sequence ID" value="KAG9342053.1"/>
    <property type="molecule type" value="Genomic_DNA"/>
</dbReference>
<comment type="caution">
    <text evidence="1">The sequence shown here is derived from an EMBL/GenBank/DDBJ whole genome shotgun (WGS) entry which is preliminary data.</text>
</comment>
<proteinExistence type="predicted"/>
<evidence type="ECO:0000313" key="1">
    <source>
        <dbReference type="EMBL" id="KAG9342053.1"/>
    </source>
</evidence>
<evidence type="ECO:0000313" key="2">
    <source>
        <dbReference type="Proteomes" id="UP000824540"/>
    </source>
</evidence>